<gene>
    <name evidence="5" type="ORF">I206_03793</name>
    <name evidence="6" type="ORF">I206_105298</name>
</gene>
<dbReference type="InterPro" id="IPR036882">
    <property type="entry name" value="Alba-like_dom_sf"/>
</dbReference>
<dbReference type="GO" id="GO:0005655">
    <property type="term" value="C:nucleolar ribonuclease P complex"/>
    <property type="evidence" value="ECO:0007669"/>
    <property type="project" value="InterPro"/>
</dbReference>
<reference evidence="5" key="3">
    <citation type="submission" date="2016-07" db="EMBL/GenBank/DDBJ databases">
        <title>Evolution of pathogenesis and genome organization in the Tremellales.</title>
        <authorList>
            <person name="Cuomo C."/>
            <person name="Litvintseva A."/>
            <person name="Heitman J."/>
            <person name="Chen Y."/>
            <person name="Sun S."/>
            <person name="Springer D."/>
            <person name="Dromer F."/>
            <person name="Young S."/>
            <person name="Zeng Q."/>
            <person name="Chapman S."/>
            <person name="Gujja S."/>
            <person name="Saif S."/>
            <person name="Birren B."/>
        </authorList>
    </citation>
    <scope>NUCLEOTIDE SEQUENCE</scope>
    <source>
        <strain evidence="5">CBS 10737</strain>
    </source>
</reference>
<keyword evidence="2" id="KW-0819">tRNA processing</keyword>
<evidence type="ECO:0000256" key="2">
    <source>
        <dbReference type="ARBA" id="ARBA00022694"/>
    </source>
</evidence>
<name>A0A1B9I4N0_9TREE</name>
<dbReference type="InterPro" id="IPR014612">
    <property type="entry name" value="Pop7/Rpp20"/>
</dbReference>
<feature type="compositionally biased region" description="Basic residues" evidence="4">
    <location>
        <begin position="241"/>
        <end position="255"/>
    </location>
</feature>
<evidence type="ECO:0000313" key="6">
    <source>
        <dbReference type="EMBL" id="WWC71344.1"/>
    </source>
</evidence>
<dbReference type="AlphaFoldDB" id="A0A1B9I4N0"/>
<evidence type="ECO:0000313" key="5">
    <source>
        <dbReference type="EMBL" id="OCF50469.1"/>
    </source>
</evidence>
<sequence>MSINADAGPSRPTTIPRKPSAPHPSTSSAILVLGKRKIPPPLPNKPFRSSHPSASIHPNGKAPTFPLKTLQGISKTRSESTKDGYGREVIFVTRKTGLGMLLGRCRSLVIDEGYSSLRFHAIGAAIPQCLLLLHSLLDILPYPKGERGMWYEIKTGSVECIDEISQRGKKSNDEKEGEEEGLEWLTDIGGVEEDKPERKSRIKSTIQIDLHISPKPRSTTSVNPDTNANGLKDQANDIAKMTKKSKRNRPSKAKRQQLANKRSAEKHNKEAMNDEEEMMNLQNEQANESEEEIEEVEM</sequence>
<dbReference type="PANTHER" id="PTHR15314">
    <property type="entry name" value="RIBONUCLEASE P PROTEIN SUBUNIT P20"/>
    <property type="match status" value="1"/>
</dbReference>
<dbReference type="GO" id="GO:0000172">
    <property type="term" value="C:ribonuclease MRP complex"/>
    <property type="evidence" value="ECO:0007669"/>
    <property type="project" value="InterPro"/>
</dbReference>
<proteinExistence type="predicted"/>
<feature type="region of interest" description="Disordered" evidence="4">
    <location>
        <begin position="165"/>
        <end position="298"/>
    </location>
</feature>
<evidence type="ECO:0000256" key="4">
    <source>
        <dbReference type="SAM" id="MobiDB-lite"/>
    </source>
</evidence>
<keyword evidence="3" id="KW-0539">Nucleus</keyword>
<dbReference type="RefSeq" id="XP_019011688.1">
    <property type="nucleotide sequence ID" value="XM_019155534.1"/>
</dbReference>
<dbReference type="KEGG" id="kpin:30172162"/>
<evidence type="ECO:0000256" key="1">
    <source>
        <dbReference type="ARBA" id="ARBA00004604"/>
    </source>
</evidence>
<dbReference type="STRING" id="1296096.A0A1B9I4N0"/>
<evidence type="ECO:0000313" key="7">
    <source>
        <dbReference type="Proteomes" id="UP000094020"/>
    </source>
</evidence>
<reference evidence="6" key="4">
    <citation type="submission" date="2024-02" db="EMBL/GenBank/DDBJ databases">
        <title>Comparative genomics of Cryptococcus and Kwoniella reveals pathogenesis evolution and contrasting modes of karyotype evolution via chromosome fusion or intercentromeric recombination.</title>
        <authorList>
            <person name="Coelho M.A."/>
            <person name="David-Palma M."/>
            <person name="Shea T."/>
            <person name="Bowers K."/>
            <person name="McGinley-Smith S."/>
            <person name="Mohammad A.W."/>
            <person name="Gnirke A."/>
            <person name="Yurkov A.M."/>
            <person name="Nowrousian M."/>
            <person name="Sun S."/>
            <person name="Cuomo C.A."/>
            <person name="Heitman J."/>
        </authorList>
    </citation>
    <scope>NUCLEOTIDE SEQUENCE</scope>
    <source>
        <strain evidence="6">CBS 10737</strain>
    </source>
</reference>
<dbReference type="Gene3D" id="3.30.110.20">
    <property type="entry name" value="Alba-like domain"/>
    <property type="match status" value="1"/>
</dbReference>
<feature type="compositionally biased region" description="Basic and acidic residues" evidence="4">
    <location>
        <begin position="165"/>
        <end position="174"/>
    </location>
</feature>
<reference evidence="6" key="2">
    <citation type="submission" date="2013-07" db="EMBL/GenBank/DDBJ databases">
        <authorList>
            <consortium name="The Broad Institute Genome Sequencing Platform"/>
            <person name="Cuomo C."/>
            <person name="Litvintseva A."/>
            <person name="Chen Y."/>
            <person name="Heitman J."/>
            <person name="Sun S."/>
            <person name="Springer D."/>
            <person name="Dromer F."/>
            <person name="Young S.K."/>
            <person name="Zeng Q."/>
            <person name="Gargeya S."/>
            <person name="Fitzgerald M."/>
            <person name="Abouelleil A."/>
            <person name="Alvarado L."/>
            <person name="Berlin A.M."/>
            <person name="Chapman S.B."/>
            <person name="Dewar J."/>
            <person name="Goldberg J."/>
            <person name="Griggs A."/>
            <person name="Gujja S."/>
            <person name="Hansen M."/>
            <person name="Howarth C."/>
            <person name="Imamovic A."/>
            <person name="Larimer J."/>
            <person name="McCowan C."/>
            <person name="Murphy C."/>
            <person name="Pearson M."/>
            <person name="Priest M."/>
            <person name="Roberts A."/>
            <person name="Saif S."/>
            <person name="Shea T."/>
            <person name="Sykes S."/>
            <person name="Wortman J."/>
            <person name="Nusbaum C."/>
            <person name="Birren B."/>
        </authorList>
    </citation>
    <scope>NUCLEOTIDE SEQUENCE</scope>
    <source>
        <strain evidence="6">CBS 10737</strain>
    </source>
</reference>
<reference evidence="5" key="1">
    <citation type="submission" date="2013-07" db="EMBL/GenBank/DDBJ databases">
        <title>The Genome Sequence of Cryptococcus pinus CBS10737.</title>
        <authorList>
            <consortium name="The Broad Institute Genome Sequencing Platform"/>
            <person name="Cuomo C."/>
            <person name="Litvintseva A."/>
            <person name="Chen Y."/>
            <person name="Heitman J."/>
            <person name="Sun S."/>
            <person name="Springer D."/>
            <person name="Dromer F."/>
            <person name="Young S.K."/>
            <person name="Zeng Q."/>
            <person name="Gargeya S."/>
            <person name="Fitzgerald M."/>
            <person name="Abouelleil A."/>
            <person name="Alvarado L."/>
            <person name="Berlin A.M."/>
            <person name="Chapman S.B."/>
            <person name="Dewar J."/>
            <person name="Goldberg J."/>
            <person name="Griggs A."/>
            <person name="Gujja S."/>
            <person name="Hansen M."/>
            <person name="Howarth C."/>
            <person name="Imamovic A."/>
            <person name="Larimer J."/>
            <person name="McCowan C."/>
            <person name="Murphy C."/>
            <person name="Pearson M."/>
            <person name="Priest M."/>
            <person name="Roberts A."/>
            <person name="Saif S."/>
            <person name="Shea T."/>
            <person name="Sykes S."/>
            <person name="Wortman J."/>
            <person name="Nusbaum C."/>
            <person name="Birren B."/>
        </authorList>
    </citation>
    <scope>NUCLEOTIDE SEQUENCE [LARGE SCALE GENOMIC DNA]</scope>
    <source>
        <strain evidence="5">CBS 10737</strain>
    </source>
</reference>
<dbReference type="GO" id="GO:0001682">
    <property type="term" value="P:tRNA 5'-leader removal"/>
    <property type="evidence" value="ECO:0007669"/>
    <property type="project" value="InterPro"/>
</dbReference>
<accession>A0A1B9I4N0</accession>
<organism evidence="5">
    <name type="scientific">Kwoniella pini CBS 10737</name>
    <dbReference type="NCBI Taxonomy" id="1296096"/>
    <lineage>
        <taxon>Eukaryota</taxon>
        <taxon>Fungi</taxon>
        <taxon>Dikarya</taxon>
        <taxon>Basidiomycota</taxon>
        <taxon>Agaricomycotina</taxon>
        <taxon>Tremellomycetes</taxon>
        <taxon>Tremellales</taxon>
        <taxon>Cryptococcaceae</taxon>
        <taxon>Kwoniella</taxon>
    </lineage>
</organism>
<comment type="subcellular location">
    <subcellularLocation>
        <location evidence="1">Nucleus</location>
        <location evidence="1">Nucleolus</location>
    </subcellularLocation>
</comment>
<feature type="compositionally biased region" description="Polar residues" evidence="4">
    <location>
        <begin position="216"/>
        <end position="229"/>
    </location>
</feature>
<dbReference type="Proteomes" id="UP000094020">
    <property type="component" value="Chromosome 7"/>
</dbReference>
<keyword evidence="7" id="KW-1185">Reference proteome</keyword>
<feature type="compositionally biased region" description="Basic and acidic residues" evidence="4">
    <location>
        <begin position="262"/>
        <end position="272"/>
    </location>
</feature>
<feature type="region of interest" description="Disordered" evidence="4">
    <location>
        <begin position="1"/>
        <end position="81"/>
    </location>
</feature>
<dbReference type="OrthoDB" id="416729at2759"/>
<feature type="compositionally biased region" description="Acidic residues" evidence="4">
    <location>
        <begin position="287"/>
        <end position="298"/>
    </location>
</feature>
<dbReference type="PANTHER" id="PTHR15314:SF1">
    <property type="entry name" value="RIBONUCLEASE P PROTEIN SUBUNIT P20"/>
    <property type="match status" value="1"/>
</dbReference>
<dbReference type="EMBL" id="KI894010">
    <property type="protein sequence ID" value="OCF50469.1"/>
    <property type="molecule type" value="Genomic_DNA"/>
</dbReference>
<dbReference type="GO" id="GO:0003676">
    <property type="term" value="F:nucleic acid binding"/>
    <property type="evidence" value="ECO:0007669"/>
    <property type="project" value="InterPro"/>
</dbReference>
<dbReference type="GeneID" id="30172162"/>
<evidence type="ECO:0000256" key="3">
    <source>
        <dbReference type="ARBA" id="ARBA00023242"/>
    </source>
</evidence>
<dbReference type="EMBL" id="CP144525">
    <property type="protein sequence ID" value="WWC71344.1"/>
    <property type="molecule type" value="Genomic_DNA"/>
</dbReference>
<protein>
    <submittedName>
        <fullName evidence="5">Uncharacterized protein</fullName>
    </submittedName>
</protein>